<proteinExistence type="predicted"/>
<dbReference type="PANTHER" id="PTHR31579:SF84">
    <property type="entry name" value="F21O3.6 PROTEIN"/>
    <property type="match status" value="1"/>
</dbReference>
<dbReference type="NCBIfam" id="TIGR01615">
    <property type="entry name" value="A_thal_3542"/>
    <property type="match status" value="1"/>
</dbReference>
<dbReference type="EMBL" id="LFYR01001859">
    <property type="protein sequence ID" value="KMZ58836.1"/>
    <property type="molecule type" value="Genomic_DNA"/>
</dbReference>
<dbReference type="AlphaFoldDB" id="A0A0K9NPZ0"/>
<dbReference type="Proteomes" id="UP000036987">
    <property type="component" value="Unassembled WGS sequence"/>
</dbReference>
<accession>A0A0K9NPZ0</accession>
<reference evidence="2" key="1">
    <citation type="journal article" date="2016" name="Nature">
        <title>The genome of the seagrass Zostera marina reveals angiosperm adaptation to the sea.</title>
        <authorList>
            <person name="Olsen J.L."/>
            <person name="Rouze P."/>
            <person name="Verhelst B."/>
            <person name="Lin Y.-C."/>
            <person name="Bayer T."/>
            <person name="Collen J."/>
            <person name="Dattolo E."/>
            <person name="De Paoli E."/>
            <person name="Dittami S."/>
            <person name="Maumus F."/>
            <person name="Michel G."/>
            <person name="Kersting A."/>
            <person name="Lauritano C."/>
            <person name="Lohaus R."/>
            <person name="Toepel M."/>
            <person name="Tonon T."/>
            <person name="Vanneste K."/>
            <person name="Amirebrahimi M."/>
            <person name="Brakel J."/>
            <person name="Bostroem C."/>
            <person name="Chovatia M."/>
            <person name="Grimwood J."/>
            <person name="Jenkins J.W."/>
            <person name="Jueterbock A."/>
            <person name="Mraz A."/>
            <person name="Stam W.T."/>
            <person name="Tice H."/>
            <person name="Bornberg-Bauer E."/>
            <person name="Green P.J."/>
            <person name="Pearson G.A."/>
            <person name="Procaccini G."/>
            <person name="Duarte C.M."/>
            <person name="Schmutz J."/>
            <person name="Reusch T.B.H."/>
            <person name="Van de Peer Y."/>
        </authorList>
    </citation>
    <scope>NUCLEOTIDE SEQUENCE [LARGE SCALE GENOMIC DNA]</scope>
    <source>
        <strain evidence="2">cv. Finnish</strain>
    </source>
</reference>
<protein>
    <submittedName>
        <fullName evidence="1">Uncharacterized protein</fullName>
    </submittedName>
</protein>
<dbReference type="OrthoDB" id="548115at2759"/>
<dbReference type="PANTHER" id="PTHR31579">
    <property type="entry name" value="OS03G0796600 PROTEIN"/>
    <property type="match status" value="1"/>
</dbReference>
<sequence length="274" mass="29716">MHPLDDRVKLALLHGEGGGGGGEGSSAIQSNRIFGSSFFLFHSDDQETDLLDKQTSAIDGGGIANNYAAAAATTTTTDHSDAPEIVRDMITSMINDGYRKKILAVVSAALLQSPAASRTSVAGCLRDSGYNAGVCQTIGAGGYQYIDVIRSDGGGEERLIVDLEFAGEFKIARPTQEYVNLIDELPKVYIGTVEEVKKIVGVMTTAVKKSMRARKMHVPPWRKESFMCNKWLGIYKRSLNLNMPVTTPEKMRTKFQVQCKAVGFFSPNSSLLVP</sequence>
<dbReference type="Pfam" id="PF04720">
    <property type="entry name" value="PDDEXK_6"/>
    <property type="match status" value="1"/>
</dbReference>
<keyword evidence="2" id="KW-1185">Reference proteome</keyword>
<evidence type="ECO:0000313" key="2">
    <source>
        <dbReference type="Proteomes" id="UP000036987"/>
    </source>
</evidence>
<dbReference type="InterPro" id="IPR006502">
    <property type="entry name" value="PDDEXK-like"/>
</dbReference>
<organism evidence="1 2">
    <name type="scientific">Zostera marina</name>
    <name type="common">Eelgrass</name>
    <dbReference type="NCBI Taxonomy" id="29655"/>
    <lineage>
        <taxon>Eukaryota</taxon>
        <taxon>Viridiplantae</taxon>
        <taxon>Streptophyta</taxon>
        <taxon>Embryophyta</taxon>
        <taxon>Tracheophyta</taxon>
        <taxon>Spermatophyta</taxon>
        <taxon>Magnoliopsida</taxon>
        <taxon>Liliopsida</taxon>
        <taxon>Zosteraceae</taxon>
        <taxon>Zostera</taxon>
    </lineage>
</organism>
<name>A0A0K9NPZ0_ZOSMR</name>
<evidence type="ECO:0000313" key="1">
    <source>
        <dbReference type="EMBL" id="KMZ58836.1"/>
    </source>
</evidence>
<gene>
    <name evidence="1" type="ORF">ZOSMA_730G00030</name>
</gene>
<comment type="caution">
    <text evidence="1">The sequence shown here is derived from an EMBL/GenBank/DDBJ whole genome shotgun (WGS) entry which is preliminary data.</text>
</comment>